<dbReference type="Pfam" id="PF25917">
    <property type="entry name" value="BSH_RND"/>
    <property type="match status" value="1"/>
</dbReference>
<dbReference type="PANTHER" id="PTHR30367">
    <property type="entry name" value="P-HYDROXYBENZOIC ACID EFFLUX PUMP SUBUNIT AAEA-RELATED"/>
    <property type="match status" value="1"/>
</dbReference>
<keyword evidence="3" id="KW-0812">Transmembrane</keyword>
<sequence length="257" mass="28357">MNSPWTRDGKVRAEVIQVSPQISGRIEEISVQDNQFVHKGDLIFSIDSSDYLIAKNQAQAELEQANFELKQAINILSRDKTLTKKGFISKEQITDEQLQVKLQTAVIEQKKANLDSANLNLKRVNIYAPEDGFITNLNQRVGNYINAGSSFVGLIEKETFYVIGYFTESKVDNIHLGDAAVITPFSGSNKYQGQVVSISSGIADQSSDQTGLLQNVQPTIPWVRLGQRIPVRIELSPETITSNTLVAGSTVSVQVTN</sequence>
<evidence type="ECO:0000259" key="8">
    <source>
        <dbReference type="Pfam" id="PF25963"/>
    </source>
</evidence>
<dbReference type="Gene3D" id="2.40.30.170">
    <property type="match status" value="1"/>
</dbReference>
<keyword evidence="10" id="KW-1185">Reference proteome</keyword>
<evidence type="ECO:0000256" key="5">
    <source>
        <dbReference type="ARBA" id="ARBA00023136"/>
    </source>
</evidence>
<proteinExistence type="inferred from homology"/>
<reference evidence="9 10" key="1">
    <citation type="submission" date="2024-10" db="EMBL/GenBank/DDBJ databases">
        <authorList>
            <person name="Yibar A."/>
            <person name="Saticioglu I.B."/>
            <person name="Duman M."/>
            <person name="Ajmi N."/>
            <person name="Gurler F."/>
            <person name="Ay H."/>
            <person name="Onuk E."/>
            <person name="Guler S."/>
            <person name="Romalde J.L."/>
        </authorList>
    </citation>
    <scope>NUCLEOTIDE SEQUENCE [LARGE SCALE GENOMIC DNA]</scope>
    <source>
        <strain evidence="9 10">1-TCBS-B</strain>
    </source>
</reference>
<dbReference type="Proteomes" id="UP001607125">
    <property type="component" value="Unassembled WGS sequence"/>
</dbReference>
<dbReference type="InterPro" id="IPR058625">
    <property type="entry name" value="MdtA-like_BSH"/>
</dbReference>
<accession>A0ABW7INK4</accession>
<dbReference type="Pfam" id="PF25876">
    <property type="entry name" value="HH_MFP_RND"/>
    <property type="match status" value="1"/>
</dbReference>
<organism evidence="9 10">
    <name type="scientific">Vibrio barjaei</name>
    <dbReference type="NCBI Taxonomy" id="1676683"/>
    <lineage>
        <taxon>Bacteria</taxon>
        <taxon>Pseudomonadati</taxon>
        <taxon>Pseudomonadota</taxon>
        <taxon>Gammaproteobacteria</taxon>
        <taxon>Vibrionales</taxon>
        <taxon>Vibrionaceae</taxon>
        <taxon>Vibrio</taxon>
    </lineage>
</organism>
<evidence type="ECO:0000256" key="3">
    <source>
        <dbReference type="ARBA" id="ARBA00022692"/>
    </source>
</evidence>
<dbReference type="PANTHER" id="PTHR30367:SF1">
    <property type="entry name" value="MULTIDRUG RESISTANCE PROTEIN MDTN"/>
    <property type="match status" value="1"/>
</dbReference>
<dbReference type="EMBL" id="JBIHSF010000011">
    <property type="protein sequence ID" value="MFH0263222.1"/>
    <property type="molecule type" value="Genomic_DNA"/>
</dbReference>
<dbReference type="InterPro" id="IPR006143">
    <property type="entry name" value="RND_pump_MFP"/>
</dbReference>
<evidence type="ECO:0000313" key="10">
    <source>
        <dbReference type="Proteomes" id="UP001607125"/>
    </source>
</evidence>
<dbReference type="Pfam" id="PF25963">
    <property type="entry name" value="Beta-barrel_AAEA"/>
    <property type="match status" value="1"/>
</dbReference>
<gene>
    <name evidence="9" type="ORF">ACGRH2_22770</name>
</gene>
<dbReference type="InterPro" id="IPR058634">
    <property type="entry name" value="AaeA-lik-b-barrel"/>
</dbReference>
<name>A0ABW7INK4_9VIBR</name>
<comment type="caution">
    <text evidence="9">The sequence shown here is derived from an EMBL/GenBank/DDBJ whole genome shotgun (WGS) entry which is preliminary data.</text>
</comment>
<dbReference type="NCBIfam" id="TIGR01730">
    <property type="entry name" value="RND_mfp"/>
    <property type="match status" value="1"/>
</dbReference>
<dbReference type="InterPro" id="IPR058624">
    <property type="entry name" value="MdtA-like_HH"/>
</dbReference>
<feature type="domain" description="p-hydroxybenzoic acid efflux pump subunit AaeA-like beta-barrel" evidence="8">
    <location>
        <begin position="159"/>
        <end position="256"/>
    </location>
</feature>
<keyword evidence="5" id="KW-0472">Membrane</keyword>
<dbReference type="Gene3D" id="2.40.50.100">
    <property type="match status" value="1"/>
</dbReference>
<dbReference type="InterPro" id="IPR050393">
    <property type="entry name" value="MFP_Efflux_Pump"/>
</dbReference>
<comment type="subcellular location">
    <subcellularLocation>
        <location evidence="1">Membrane</location>
        <topology evidence="1">Single-pass membrane protein</topology>
    </subcellularLocation>
</comment>
<evidence type="ECO:0000256" key="4">
    <source>
        <dbReference type="ARBA" id="ARBA00022989"/>
    </source>
</evidence>
<keyword evidence="4" id="KW-1133">Transmembrane helix</keyword>
<dbReference type="SUPFAM" id="SSF111369">
    <property type="entry name" value="HlyD-like secretion proteins"/>
    <property type="match status" value="1"/>
</dbReference>
<evidence type="ECO:0000256" key="1">
    <source>
        <dbReference type="ARBA" id="ARBA00004167"/>
    </source>
</evidence>
<evidence type="ECO:0000313" key="9">
    <source>
        <dbReference type="EMBL" id="MFH0263222.1"/>
    </source>
</evidence>
<dbReference type="Gene3D" id="1.10.287.470">
    <property type="entry name" value="Helix hairpin bin"/>
    <property type="match status" value="1"/>
</dbReference>
<dbReference type="RefSeq" id="WP_394630103.1">
    <property type="nucleotide sequence ID" value="NZ_JBIHSF010000011.1"/>
</dbReference>
<feature type="domain" description="Multidrug resistance protein MdtA-like alpha-helical hairpin" evidence="6">
    <location>
        <begin position="55"/>
        <end position="122"/>
    </location>
</feature>
<feature type="domain" description="Multidrug resistance protein MdtA-like barrel-sandwich hybrid" evidence="7">
    <location>
        <begin position="15"/>
        <end position="150"/>
    </location>
</feature>
<protein>
    <submittedName>
        <fullName evidence="9">Efflux RND transporter periplasmic adaptor subunit</fullName>
    </submittedName>
</protein>
<evidence type="ECO:0000259" key="6">
    <source>
        <dbReference type="Pfam" id="PF25876"/>
    </source>
</evidence>
<comment type="similarity">
    <text evidence="2">Belongs to the membrane fusion protein (MFP) (TC 8.A.1) family.</text>
</comment>
<evidence type="ECO:0000256" key="2">
    <source>
        <dbReference type="ARBA" id="ARBA00009477"/>
    </source>
</evidence>
<evidence type="ECO:0000259" key="7">
    <source>
        <dbReference type="Pfam" id="PF25917"/>
    </source>
</evidence>